<dbReference type="Proteomes" id="UP000003688">
    <property type="component" value="Unassembled WGS sequence"/>
</dbReference>
<sequence>MRSKFIPIFMFITLAFSFDPDDIPRFWRRKAVDRAVVTWIQNPTPENKLAVQVEKNKARHGQYVVCSLAVLNWIGIIVYGGLHQKKGYNPT</sequence>
<dbReference type="EMBL" id="ABOX02000053">
    <property type="protein sequence ID" value="EEF57963.1"/>
    <property type="molecule type" value="Genomic_DNA"/>
</dbReference>
<reference evidence="2 3" key="1">
    <citation type="journal article" date="2011" name="J. Bacteriol.">
        <title>Genome sequence of 'Pedosphaera parvula' Ellin514, an aerobic Verrucomicrobial isolate from pasture soil.</title>
        <authorList>
            <person name="Kant R."/>
            <person name="van Passel M.W."/>
            <person name="Sangwan P."/>
            <person name="Palva A."/>
            <person name="Lucas S."/>
            <person name="Copeland A."/>
            <person name="Lapidus A."/>
            <person name="Glavina Del Rio T."/>
            <person name="Dalin E."/>
            <person name="Tice H."/>
            <person name="Bruce D."/>
            <person name="Goodwin L."/>
            <person name="Pitluck S."/>
            <person name="Chertkov O."/>
            <person name="Larimer F.W."/>
            <person name="Land M.L."/>
            <person name="Hauser L."/>
            <person name="Brettin T.S."/>
            <person name="Detter J.C."/>
            <person name="Han S."/>
            <person name="de Vos W.M."/>
            <person name="Janssen P.H."/>
            <person name="Smidt H."/>
        </authorList>
    </citation>
    <scope>NUCLEOTIDE SEQUENCE [LARGE SCALE GENOMIC DNA]</scope>
    <source>
        <strain evidence="2 3">Ellin514</strain>
    </source>
</reference>
<keyword evidence="1" id="KW-1133">Transmembrane helix</keyword>
<evidence type="ECO:0000256" key="1">
    <source>
        <dbReference type="SAM" id="Phobius"/>
    </source>
</evidence>
<dbReference type="AlphaFoldDB" id="B9XQD9"/>
<feature type="transmembrane region" description="Helical" evidence="1">
    <location>
        <begin position="62"/>
        <end position="82"/>
    </location>
</feature>
<keyword evidence="3" id="KW-1185">Reference proteome</keyword>
<organism evidence="2 3">
    <name type="scientific">Pedosphaera parvula (strain Ellin514)</name>
    <dbReference type="NCBI Taxonomy" id="320771"/>
    <lineage>
        <taxon>Bacteria</taxon>
        <taxon>Pseudomonadati</taxon>
        <taxon>Verrucomicrobiota</taxon>
        <taxon>Pedosphaerae</taxon>
        <taxon>Pedosphaerales</taxon>
        <taxon>Pedosphaeraceae</taxon>
        <taxon>Pedosphaera</taxon>
    </lineage>
</organism>
<gene>
    <name evidence="2" type="ORF">Cflav_PD1138</name>
</gene>
<evidence type="ECO:0000313" key="3">
    <source>
        <dbReference type="Proteomes" id="UP000003688"/>
    </source>
</evidence>
<keyword evidence="1" id="KW-0472">Membrane</keyword>
<comment type="caution">
    <text evidence="2">The sequence shown here is derived from an EMBL/GenBank/DDBJ whole genome shotgun (WGS) entry which is preliminary data.</text>
</comment>
<dbReference type="STRING" id="320771.Cflav_PD1138"/>
<evidence type="ECO:0000313" key="2">
    <source>
        <dbReference type="EMBL" id="EEF57963.1"/>
    </source>
</evidence>
<protein>
    <submittedName>
        <fullName evidence="2">Uncharacterized protein</fullName>
    </submittedName>
</protein>
<keyword evidence="1" id="KW-0812">Transmembrane</keyword>
<name>B9XQD9_PEDPL</name>
<accession>B9XQD9</accession>
<proteinExistence type="predicted"/>